<comment type="caution">
    <text evidence="3">The sequence shown here is derived from an EMBL/GenBank/DDBJ whole genome shotgun (WGS) entry which is preliminary data.</text>
</comment>
<keyword evidence="4" id="KW-1185">Reference proteome</keyword>
<dbReference type="PANTHER" id="PTHR14224:SF19">
    <property type="entry name" value="PRAME FAMILY MEMBER 11-RELATED"/>
    <property type="match status" value="1"/>
</dbReference>
<keyword evidence="1" id="KW-0433">Leucine-rich repeat</keyword>
<evidence type="ECO:0000313" key="4">
    <source>
        <dbReference type="Proteomes" id="UP000700334"/>
    </source>
</evidence>
<keyword evidence="2" id="KW-0677">Repeat</keyword>
<organism evidence="3 4">
    <name type="scientific">Galemys pyrenaicus</name>
    <name type="common">Iberian desman</name>
    <name type="synonym">Pyrenean desman</name>
    <dbReference type="NCBI Taxonomy" id="202257"/>
    <lineage>
        <taxon>Eukaryota</taxon>
        <taxon>Metazoa</taxon>
        <taxon>Chordata</taxon>
        <taxon>Craniata</taxon>
        <taxon>Vertebrata</taxon>
        <taxon>Euteleostomi</taxon>
        <taxon>Mammalia</taxon>
        <taxon>Eutheria</taxon>
        <taxon>Laurasiatheria</taxon>
        <taxon>Eulipotyphla</taxon>
        <taxon>Talpidae</taxon>
        <taxon>Galemys</taxon>
    </lineage>
</organism>
<name>A0A8J5ZG42_GALPY</name>
<reference evidence="3" key="1">
    <citation type="journal article" date="2021" name="Evol. Appl.">
        <title>The genome of the Pyrenean desman and the effects of bottlenecks and inbreeding on the genomic landscape of an endangered species.</title>
        <authorList>
            <person name="Escoda L."/>
            <person name="Castresana J."/>
        </authorList>
    </citation>
    <scope>NUCLEOTIDE SEQUENCE</scope>
    <source>
        <strain evidence="3">IBE-C5619</strain>
    </source>
</reference>
<dbReference type="InterPro" id="IPR032675">
    <property type="entry name" value="LRR_dom_sf"/>
</dbReference>
<evidence type="ECO:0000256" key="1">
    <source>
        <dbReference type="ARBA" id="ARBA00022614"/>
    </source>
</evidence>
<evidence type="ECO:0000313" key="3">
    <source>
        <dbReference type="EMBL" id="KAG8505601.1"/>
    </source>
</evidence>
<dbReference type="EMBL" id="JAGFMF010012255">
    <property type="protein sequence ID" value="KAG8505601.1"/>
    <property type="molecule type" value="Genomic_DNA"/>
</dbReference>
<dbReference type="Proteomes" id="UP000700334">
    <property type="component" value="Unassembled WGS sequence"/>
</dbReference>
<dbReference type="GO" id="GO:0005737">
    <property type="term" value="C:cytoplasm"/>
    <property type="evidence" value="ECO:0007669"/>
    <property type="project" value="TreeGrafter"/>
</dbReference>
<dbReference type="AlphaFoldDB" id="A0A8J5ZG42"/>
<sequence>MCYHDKSLKMMALKSLLRDEKRTVAALQSLPRELFPLANSLGSCKLLHAVLQNRPFSRLPLGSPNSSYHQFWTRQTVLDGLDELLSLKDRPRNCRLRVLDLHNIEGKFWRAWCEERFPTNRDVPPLVDEGRSREKPSAPLTVCIDVRIFEGQLDTVSNFLINWARKRRRVHLCCKRLEYDVSSKHLTLFRIQRSCVQEVAVTHSSIFITHPRPFASWLSGMTNLKRLYLDHGTQDGRIMGPHNRPLDTTEKERLFGELIGSLRGLSHLRELQVPAVTPGRPGLNRLHRYEPELIRLLQWPNIAQLRKLCLRGIPLASIGGSLEALLQTCAGTLQVLDLGTCGLLDAHLEALLLTLNLCSWLQILNLLGNRLSRATLKQLLLLMAGGSLTCELYSAPLECFSPEGSLL</sequence>
<protein>
    <submittedName>
        <fullName evidence="3">PRAME family member 12</fullName>
    </submittedName>
</protein>
<dbReference type="PANTHER" id="PTHR14224">
    <property type="entry name" value="SIMILAR TO PREFERENTIALLY EXPRESSED ANTIGEN IN MELANOMA-LIKE 3"/>
    <property type="match status" value="1"/>
</dbReference>
<proteinExistence type="predicted"/>
<dbReference type="InterPro" id="IPR050694">
    <property type="entry name" value="LRRC14/PRAME"/>
</dbReference>
<dbReference type="OrthoDB" id="9659574at2759"/>
<gene>
    <name evidence="3" type="ORF">J0S82_016345</name>
</gene>
<evidence type="ECO:0000256" key="2">
    <source>
        <dbReference type="ARBA" id="ARBA00022737"/>
    </source>
</evidence>
<dbReference type="SUPFAM" id="SSF52047">
    <property type="entry name" value="RNI-like"/>
    <property type="match status" value="1"/>
</dbReference>
<dbReference type="Gene3D" id="3.80.10.10">
    <property type="entry name" value="Ribonuclease Inhibitor"/>
    <property type="match status" value="1"/>
</dbReference>
<accession>A0A8J5ZG42</accession>